<evidence type="ECO:0000313" key="3">
    <source>
        <dbReference type="Proteomes" id="UP000184245"/>
    </source>
</evidence>
<dbReference type="Gene3D" id="3.60.15.10">
    <property type="entry name" value="Ribonuclease Z/Hydroxyacylglutathione hydrolase-like"/>
    <property type="match status" value="1"/>
</dbReference>
<organism evidence="2 3">
    <name type="scientific">Lactonifactor longoviformis DSM 17459</name>
    <dbReference type="NCBI Taxonomy" id="1122155"/>
    <lineage>
        <taxon>Bacteria</taxon>
        <taxon>Bacillati</taxon>
        <taxon>Bacillota</taxon>
        <taxon>Clostridia</taxon>
        <taxon>Eubacteriales</taxon>
        <taxon>Clostridiaceae</taxon>
        <taxon>Lactonifactor</taxon>
    </lineage>
</organism>
<dbReference type="SUPFAM" id="SSF56281">
    <property type="entry name" value="Metallo-hydrolase/oxidoreductase"/>
    <property type="match status" value="1"/>
</dbReference>
<accession>A0A1M5B2H6</accession>
<keyword evidence="3" id="KW-1185">Reference proteome</keyword>
<dbReference type="EMBL" id="FQVI01000023">
    <property type="protein sequence ID" value="SHF36714.1"/>
    <property type="molecule type" value="Genomic_DNA"/>
</dbReference>
<sequence length="245" mass="27068">MIEMKLVEGVYLVGSGRNGIFLTDELDCNCYLVEFEGKLALFDCGIGIRPELLEAEIQRDGFRMEDISYLFLTHCHGDHIGAAAYLQREYGIKVVVPRTEAEAFARGDEAAMGLDVARDAGFYPPDYHLAACRGDETAVPGIWEKDGIHMELFDASGHSIGGICYYGTVKGRRFFIGGDLVMMGGKISFQLIPGADIHAYARCVREVMDLKVDLFLPGHGLFQLQDGGMQLRMAGEAFEHLYIPA</sequence>
<feature type="domain" description="Metallo-beta-lactamase" evidence="1">
    <location>
        <begin position="27"/>
        <end position="219"/>
    </location>
</feature>
<dbReference type="CDD" id="cd06262">
    <property type="entry name" value="metallo-hydrolase-like_MBL-fold"/>
    <property type="match status" value="1"/>
</dbReference>
<dbReference type="AlphaFoldDB" id="A0A1M5B2H6"/>
<dbReference type="InterPro" id="IPR036866">
    <property type="entry name" value="RibonucZ/Hydroxyglut_hydro"/>
</dbReference>
<protein>
    <submittedName>
        <fullName evidence="2">Glyoxylase, beta-lactamase superfamily II</fullName>
    </submittedName>
</protein>
<gene>
    <name evidence="2" type="ORF">SAMN02745158_03462</name>
</gene>
<dbReference type="STRING" id="1122155.SAMN02745158_03462"/>
<evidence type="ECO:0000313" key="2">
    <source>
        <dbReference type="EMBL" id="SHF36714.1"/>
    </source>
</evidence>
<proteinExistence type="predicted"/>
<name>A0A1M5B2H6_9CLOT</name>
<evidence type="ECO:0000259" key="1">
    <source>
        <dbReference type="SMART" id="SM00849"/>
    </source>
</evidence>
<reference evidence="2 3" key="1">
    <citation type="submission" date="2016-11" db="EMBL/GenBank/DDBJ databases">
        <authorList>
            <person name="Jaros S."/>
            <person name="Januszkiewicz K."/>
            <person name="Wedrychowicz H."/>
        </authorList>
    </citation>
    <scope>NUCLEOTIDE SEQUENCE [LARGE SCALE GENOMIC DNA]</scope>
    <source>
        <strain evidence="2 3">DSM 17459</strain>
    </source>
</reference>
<dbReference type="OrthoDB" id="9802248at2"/>
<dbReference type="InterPro" id="IPR001279">
    <property type="entry name" value="Metallo-B-lactamas"/>
</dbReference>
<dbReference type="Proteomes" id="UP000184245">
    <property type="component" value="Unassembled WGS sequence"/>
</dbReference>
<dbReference type="PANTHER" id="PTHR42951">
    <property type="entry name" value="METALLO-BETA-LACTAMASE DOMAIN-CONTAINING"/>
    <property type="match status" value="1"/>
</dbReference>
<dbReference type="SMART" id="SM00849">
    <property type="entry name" value="Lactamase_B"/>
    <property type="match status" value="1"/>
</dbReference>
<dbReference type="Pfam" id="PF00753">
    <property type="entry name" value="Lactamase_B"/>
    <property type="match status" value="1"/>
</dbReference>
<dbReference type="InterPro" id="IPR050855">
    <property type="entry name" value="NDM-1-like"/>
</dbReference>